<feature type="domain" description="Mur ligase C-terminal" evidence="1">
    <location>
        <begin position="200"/>
        <end position="330"/>
    </location>
</feature>
<name>A0A1J5Q329_9ZZZZ</name>
<dbReference type="InterPro" id="IPR050061">
    <property type="entry name" value="MurCDEF_pg_biosynth"/>
</dbReference>
<evidence type="ECO:0000259" key="2">
    <source>
        <dbReference type="Pfam" id="PF08245"/>
    </source>
</evidence>
<dbReference type="PANTHER" id="PTHR43445">
    <property type="entry name" value="UDP-N-ACETYLMURAMATE--L-ALANINE LIGASE-RELATED"/>
    <property type="match status" value="1"/>
</dbReference>
<sequence length="347" mass="36658">MMTVAMQHLGLDPSFAIGGSLNESGANAHHGSGEFFIAEADESDGSFLRYHPEIAVITNVELDHLDYYKTLESFEKSFQDFACTVTGIVVACSDDAGVRELIAHFESGQADAADNPSKPEFMTYGQSSEADLWISDVKSLTSGMSAALHLHGKAIGTFRTSVPGLHNVLNATAVILVGLHLGFAFADLAQGVESYSGTRRRFELRGTSGGVRVIDDYAHHPTEIRATIAAARQIAGAGRIVVLFQPHRYSRTAAFASEFSQALALADDITVLEVYSAGENPIPGVSGRTISAGIQGGQDRARFEPSFAEAAANIASRCRPGDLLLTLGAGDITMLAPAILTALSGLA</sequence>
<keyword evidence="3" id="KW-0436">Ligase</keyword>
<reference evidence="3" key="1">
    <citation type="submission" date="2016-10" db="EMBL/GenBank/DDBJ databases">
        <title>Sequence of Gallionella enrichment culture.</title>
        <authorList>
            <person name="Poehlein A."/>
            <person name="Muehling M."/>
            <person name="Daniel R."/>
        </authorList>
    </citation>
    <scope>NUCLEOTIDE SEQUENCE</scope>
</reference>
<feature type="domain" description="Mur ligase central" evidence="2">
    <location>
        <begin position="26"/>
        <end position="177"/>
    </location>
</feature>
<organism evidence="3">
    <name type="scientific">mine drainage metagenome</name>
    <dbReference type="NCBI Taxonomy" id="410659"/>
    <lineage>
        <taxon>unclassified sequences</taxon>
        <taxon>metagenomes</taxon>
        <taxon>ecological metagenomes</taxon>
    </lineage>
</organism>
<dbReference type="SUPFAM" id="SSF53244">
    <property type="entry name" value="MurD-like peptide ligases, peptide-binding domain"/>
    <property type="match status" value="1"/>
</dbReference>
<dbReference type="Gene3D" id="3.40.1190.10">
    <property type="entry name" value="Mur-like, catalytic domain"/>
    <property type="match status" value="1"/>
</dbReference>
<dbReference type="EMBL" id="MLJW01002558">
    <property type="protein sequence ID" value="OIQ74292.1"/>
    <property type="molecule type" value="Genomic_DNA"/>
</dbReference>
<dbReference type="GO" id="GO:0005524">
    <property type="term" value="F:ATP binding"/>
    <property type="evidence" value="ECO:0007669"/>
    <property type="project" value="InterPro"/>
</dbReference>
<accession>A0A1J5Q329</accession>
<dbReference type="PANTHER" id="PTHR43445:SF3">
    <property type="entry name" value="UDP-N-ACETYLMURAMATE--L-ALANINE LIGASE"/>
    <property type="match status" value="1"/>
</dbReference>
<evidence type="ECO:0000313" key="3">
    <source>
        <dbReference type="EMBL" id="OIQ74292.1"/>
    </source>
</evidence>
<dbReference type="InterPro" id="IPR004101">
    <property type="entry name" value="Mur_ligase_C"/>
</dbReference>
<dbReference type="Pfam" id="PF08245">
    <property type="entry name" value="Mur_ligase_M"/>
    <property type="match status" value="1"/>
</dbReference>
<dbReference type="SUPFAM" id="SSF53623">
    <property type="entry name" value="MurD-like peptide ligases, catalytic domain"/>
    <property type="match status" value="1"/>
</dbReference>
<dbReference type="InterPro" id="IPR036565">
    <property type="entry name" value="Mur-like_cat_sf"/>
</dbReference>
<dbReference type="InterPro" id="IPR036615">
    <property type="entry name" value="Mur_ligase_C_dom_sf"/>
</dbReference>
<dbReference type="EC" id="6.3.2.8" evidence="3"/>
<dbReference type="Pfam" id="PF02875">
    <property type="entry name" value="Mur_ligase_C"/>
    <property type="match status" value="1"/>
</dbReference>
<comment type="caution">
    <text evidence="3">The sequence shown here is derived from an EMBL/GenBank/DDBJ whole genome shotgun (WGS) entry which is preliminary data.</text>
</comment>
<dbReference type="InterPro" id="IPR013221">
    <property type="entry name" value="Mur_ligase_cen"/>
</dbReference>
<gene>
    <name evidence="3" type="primary">murC_13</name>
    <name evidence="3" type="ORF">GALL_440580</name>
</gene>
<dbReference type="GO" id="GO:0008763">
    <property type="term" value="F:UDP-N-acetylmuramate-L-alanine ligase activity"/>
    <property type="evidence" value="ECO:0007669"/>
    <property type="project" value="UniProtKB-EC"/>
</dbReference>
<dbReference type="AlphaFoldDB" id="A0A1J5Q329"/>
<proteinExistence type="predicted"/>
<protein>
    <submittedName>
        <fullName evidence="3">UDP-N-acetylmuramate--L-alanine ligase</fullName>
        <ecNumber evidence="3">6.3.2.8</ecNumber>
    </submittedName>
</protein>
<dbReference type="Gene3D" id="3.90.190.20">
    <property type="entry name" value="Mur ligase, C-terminal domain"/>
    <property type="match status" value="1"/>
</dbReference>
<evidence type="ECO:0000259" key="1">
    <source>
        <dbReference type="Pfam" id="PF02875"/>
    </source>
</evidence>